<sequence length="82" mass="9120">MLAKNEKPGELSIRARNLLCVTGKSDGSWLEVMPDRASCSLRRNALMYRTNSCSTVLMESTNVPFGSGKRLTRRIIWDGTNG</sequence>
<keyword evidence="2" id="KW-1185">Reference proteome</keyword>
<gene>
    <name evidence="1" type="ORF">MYCIT1_LOCUS24569</name>
</gene>
<dbReference type="EMBL" id="CAVNYO010000406">
    <property type="protein sequence ID" value="CAK5276380.1"/>
    <property type="molecule type" value="Genomic_DNA"/>
</dbReference>
<organism evidence="1 2">
    <name type="scientific">Mycena citricolor</name>
    <dbReference type="NCBI Taxonomy" id="2018698"/>
    <lineage>
        <taxon>Eukaryota</taxon>
        <taxon>Fungi</taxon>
        <taxon>Dikarya</taxon>
        <taxon>Basidiomycota</taxon>
        <taxon>Agaricomycotina</taxon>
        <taxon>Agaricomycetes</taxon>
        <taxon>Agaricomycetidae</taxon>
        <taxon>Agaricales</taxon>
        <taxon>Marasmiineae</taxon>
        <taxon>Mycenaceae</taxon>
        <taxon>Mycena</taxon>
    </lineage>
</organism>
<comment type="caution">
    <text evidence="1">The sequence shown here is derived from an EMBL/GenBank/DDBJ whole genome shotgun (WGS) entry which is preliminary data.</text>
</comment>
<reference evidence="1" key="1">
    <citation type="submission" date="2023-11" db="EMBL/GenBank/DDBJ databases">
        <authorList>
            <person name="De Vega J J."/>
            <person name="De Vega J J."/>
        </authorList>
    </citation>
    <scope>NUCLEOTIDE SEQUENCE</scope>
</reference>
<protein>
    <submittedName>
        <fullName evidence="1">Uncharacterized protein</fullName>
    </submittedName>
</protein>
<dbReference type="AlphaFoldDB" id="A0AAD2HK67"/>
<name>A0AAD2HK67_9AGAR</name>
<accession>A0AAD2HK67</accession>
<evidence type="ECO:0000313" key="2">
    <source>
        <dbReference type="Proteomes" id="UP001295794"/>
    </source>
</evidence>
<proteinExistence type="predicted"/>
<evidence type="ECO:0000313" key="1">
    <source>
        <dbReference type="EMBL" id="CAK5276380.1"/>
    </source>
</evidence>
<dbReference type="Proteomes" id="UP001295794">
    <property type="component" value="Unassembled WGS sequence"/>
</dbReference>